<dbReference type="Pfam" id="PF07589">
    <property type="entry name" value="PEP-CTERM"/>
    <property type="match status" value="1"/>
</dbReference>
<evidence type="ECO:0000259" key="3">
    <source>
        <dbReference type="Pfam" id="PF07589"/>
    </source>
</evidence>
<dbReference type="RefSeq" id="WP_251350025.1">
    <property type="nucleotide sequence ID" value="NZ_JAMQGR010000003.1"/>
</dbReference>
<sequence>MPTPIFTPASSRPLLLAAALMFFGASAQAQTAAPAQKNEKNCQASTQSANGNTKDANLDGTYSACSLANGFIGSGTRTNDGSNKTPEFDGIVSDQEFRNSSSAENNHRLTARQLPDGAGAGEPRKVRASDDRDFSFITRDFVAAEENRPFDDAAGYRGPGRSYQARSGDTQAPLIVSSSLGENLPTGSNGVGGGGSGGGFTGGSILPVTPEIPAVPEPETYAMLLAGLGLVALARRRKSK</sequence>
<keyword evidence="2" id="KW-0732">Signal</keyword>
<keyword evidence="5" id="KW-1185">Reference proteome</keyword>
<name>A0ABT0WR86_9BURK</name>
<feature type="signal peptide" evidence="2">
    <location>
        <begin position="1"/>
        <end position="29"/>
    </location>
</feature>
<dbReference type="Proteomes" id="UP001202243">
    <property type="component" value="Unassembled WGS sequence"/>
</dbReference>
<evidence type="ECO:0000256" key="2">
    <source>
        <dbReference type="SAM" id="SignalP"/>
    </source>
</evidence>
<dbReference type="NCBIfam" id="TIGR02595">
    <property type="entry name" value="PEP_CTERM"/>
    <property type="match status" value="1"/>
</dbReference>
<evidence type="ECO:0000313" key="5">
    <source>
        <dbReference type="Proteomes" id="UP001202243"/>
    </source>
</evidence>
<evidence type="ECO:0000313" key="4">
    <source>
        <dbReference type="EMBL" id="MCM2566576.1"/>
    </source>
</evidence>
<gene>
    <name evidence="4" type="ORF">NCG91_13305</name>
</gene>
<accession>A0ABT0WR86</accession>
<dbReference type="InterPro" id="IPR013424">
    <property type="entry name" value="Ice-binding_C"/>
</dbReference>
<feature type="region of interest" description="Disordered" evidence="1">
    <location>
        <begin position="98"/>
        <end position="127"/>
    </location>
</feature>
<feature type="chain" id="PRO_5046467146" evidence="2">
    <location>
        <begin position="30"/>
        <end position="240"/>
    </location>
</feature>
<proteinExistence type="predicted"/>
<comment type="caution">
    <text evidence="4">The sequence shown here is derived from an EMBL/GenBank/DDBJ whole genome shotgun (WGS) entry which is preliminary data.</text>
</comment>
<protein>
    <submittedName>
        <fullName evidence="4">PEP-CTERM sorting domain-containing protein</fullName>
    </submittedName>
</protein>
<evidence type="ECO:0000256" key="1">
    <source>
        <dbReference type="SAM" id="MobiDB-lite"/>
    </source>
</evidence>
<reference evidence="4 5" key="1">
    <citation type="submission" date="2022-06" db="EMBL/GenBank/DDBJ databases">
        <title>Janthinobacterium kumbetensis sp. nov., isolated from spring water in Turkey.</title>
        <authorList>
            <person name="Inan Bektas K."/>
            <person name="Belduz A.A."/>
            <person name="Canakci S."/>
            <person name="Nalcaoglu A."/>
            <person name="Ceylan E."/>
            <person name="Kati H."/>
        </authorList>
    </citation>
    <scope>NUCLEOTIDE SEQUENCE [LARGE SCALE GENOMIC DNA]</scope>
    <source>
        <strain evidence="4 5">GK</strain>
    </source>
</reference>
<organism evidence="4 5">
    <name type="scientific">Janthinobacterium kumbetense</name>
    <dbReference type="NCBI Taxonomy" id="2950280"/>
    <lineage>
        <taxon>Bacteria</taxon>
        <taxon>Pseudomonadati</taxon>
        <taxon>Pseudomonadota</taxon>
        <taxon>Betaproteobacteria</taxon>
        <taxon>Burkholderiales</taxon>
        <taxon>Oxalobacteraceae</taxon>
        <taxon>Janthinobacterium</taxon>
    </lineage>
</organism>
<dbReference type="EMBL" id="JAMQGR010000003">
    <property type="protein sequence ID" value="MCM2566576.1"/>
    <property type="molecule type" value="Genomic_DNA"/>
</dbReference>
<feature type="domain" description="Ice-binding protein C-terminal" evidence="3">
    <location>
        <begin position="214"/>
        <end position="238"/>
    </location>
</feature>